<dbReference type="HOGENOM" id="CLU_066192_5_1_9"/>
<dbReference type="GO" id="GO:0003677">
    <property type="term" value="F:DNA binding"/>
    <property type="evidence" value="ECO:0007669"/>
    <property type="project" value="UniProtKB-KW"/>
</dbReference>
<protein>
    <submittedName>
        <fullName evidence="2">DNA-binding helix-turn-helix protein</fullName>
    </submittedName>
</protein>
<sequence>MEIHERIQHVRKSLDLSRRAFGEKLGVSGDVINNIENNRLKRPDQKEPIYRLICKKFNVSEEWLRTGTGDMFLKIPEEDETAALVYDLLGPEKDELYDIILSMIKSYKELSPSSQQVIRDYVRKIRTNMKKENED</sequence>
<dbReference type="AlphaFoldDB" id="C0D708"/>
<dbReference type="Proteomes" id="UP000004756">
    <property type="component" value="Unassembled WGS sequence"/>
</dbReference>
<accession>C0D708</accession>
<dbReference type="EMBL" id="ACCJ01000417">
    <property type="protein sequence ID" value="EEG52894.1"/>
    <property type="molecule type" value="Genomic_DNA"/>
</dbReference>
<dbReference type="InterPro" id="IPR001387">
    <property type="entry name" value="Cro/C1-type_HTH"/>
</dbReference>
<keyword evidence="2" id="KW-0238">DNA-binding</keyword>
<evidence type="ECO:0000259" key="1">
    <source>
        <dbReference type="PROSITE" id="PS50943"/>
    </source>
</evidence>
<reference evidence="2 3" key="1">
    <citation type="submission" date="2009-01" db="EMBL/GenBank/DDBJ databases">
        <authorList>
            <person name="Fulton L."/>
            <person name="Clifton S."/>
            <person name="Fulton B."/>
            <person name="Xu J."/>
            <person name="Minx P."/>
            <person name="Pepin K.H."/>
            <person name="Johnson M."/>
            <person name="Bhonagiri V."/>
            <person name="Nash W.E."/>
            <person name="Mardis E.R."/>
            <person name="Wilson R.K."/>
        </authorList>
    </citation>
    <scope>NUCLEOTIDE SEQUENCE [LARGE SCALE GENOMIC DNA]</scope>
    <source>
        <strain evidence="2 3">DSM 15981</strain>
    </source>
</reference>
<dbReference type="SMART" id="SM00530">
    <property type="entry name" value="HTH_XRE"/>
    <property type="match status" value="1"/>
</dbReference>
<organism evidence="2 3">
    <name type="scientific">[Clostridium] asparagiforme DSM 15981</name>
    <dbReference type="NCBI Taxonomy" id="518636"/>
    <lineage>
        <taxon>Bacteria</taxon>
        <taxon>Bacillati</taxon>
        <taxon>Bacillota</taxon>
        <taxon>Clostridia</taxon>
        <taxon>Lachnospirales</taxon>
        <taxon>Lachnospiraceae</taxon>
        <taxon>Enterocloster</taxon>
    </lineage>
</organism>
<reference evidence="2 3" key="2">
    <citation type="submission" date="2009-02" db="EMBL/GenBank/DDBJ databases">
        <title>Draft genome sequence of Clostridium asparagiforme (DSM 15981).</title>
        <authorList>
            <person name="Sudarsanam P."/>
            <person name="Ley R."/>
            <person name="Guruge J."/>
            <person name="Turnbaugh P.J."/>
            <person name="Mahowald M."/>
            <person name="Liep D."/>
            <person name="Gordon J."/>
        </authorList>
    </citation>
    <scope>NUCLEOTIDE SEQUENCE [LARGE SCALE GENOMIC DNA]</scope>
    <source>
        <strain evidence="2 3">DSM 15981</strain>
    </source>
</reference>
<dbReference type="InterPro" id="IPR010982">
    <property type="entry name" value="Lambda_DNA-bd_dom_sf"/>
</dbReference>
<evidence type="ECO:0000313" key="3">
    <source>
        <dbReference type="Proteomes" id="UP000004756"/>
    </source>
</evidence>
<dbReference type="RefSeq" id="WP_007716187.1">
    <property type="nucleotide sequence ID" value="NZ_CP102272.1"/>
</dbReference>
<gene>
    <name evidence="2" type="ORF">CLOSTASPAR_05055</name>
</gene>
<dbReference type="PROSITE" id="PS50943">
    <property type="entry name" value="HTH_CROC1"/>
    <property type="match status" value="1"/>
</dbReference>
<dbReference type="Pfam" id="PF01381">
    <property type="entry name" value="HTH_3"/>
    <property type="match status" value="1"/>
</dbReference>
<dbReference type="Gene3D" id="1.10.260.40">
    <property type="entry name" value="lambda repressor-like DNA-binding domains"/>
    <property type="match status" value="1"/>
</dbReference>
<name>C0D708_9FIRM</name>
<keyword evidence="3" id="KW-1185">Reference proteome</keyword>
<dbReference type="SUPFAM" id="SSF47413">
    <property type="entry name" value="lambda repressor-like DNA-binding domains"/>
    <property type="match status" value="1"/>
</dbReference>
<comment type="caution">
    <text evidence="2">The sequence shown here is derived from an EMBL/GenBank/DDBJ whole genome shotgun (WGS) entry which is preliminary data.</text>
</comment>
<proteinExistence type="predicted"/>
<evidence type="ECO:0000313" key="2">
    <source>
        <dbReference type="EMBL" id="EEG52894.1"/>
    </source>
</evidence>
<dbReference type="CDD" id="cd00093">
    <property type="entry name" value="HTH_XRE"/>
    <property type="match status" value="1"/>
</dbReference>
<feature type="domain" description="HTH cro/C1-type" evidence="1">
    <location>
        <begin position="7"/>
        <end position="64"/>
    </location>
</feature>